<feature type="compositionally biased region" description="Basic and acidic residues" evidence="2">
    <location>
        <begin position="1726"/>
        <end position="1743"/>
    </location>
</feature>
<evidence type="ECO:0000313" key="3">
    <source>
        <dbReference type="EMBL" id="KAJ4378000.1"/>
    </source>
</evidence>
<name>A0A9W8YK67_9PLEO</name>
<feature type="compositionally biased region" description="Low complexity" evidence="2">
    <location>
        <begin position="1615"/>
        <end position="1627"/>
    </location>
</feature>
<dbReference type="PANTHER" id="PTHR23159:SF60">
    <property type="entry name" value="SPINDLE ASSEMBLY ABNORMAL PROTEIN 4"/>
    <property type="match status" value="1"/>
</dbReference>
<feature type="compositionally biased region" description="Polar residues" evidence="2">
    <location>
        <begin position="1138"/>
        <end position="1153"/>
    </location>
</feature>
<feature type="region of interest" description="Disordered" evidence="2">
    <location>
        <begin position="1291"/>
        <end position="1329"/>
    </location>
</feature>
<feature type="compositionally biased region" description="Polar residues" evidence="2">
    <location>
        <begin position="501"/>
        <end position="516"/>
    </location>
</feature>
<feature type="compositionally biased region" description="Polar residues" evidence="2">
    <location>
        <begin position="1291"/>
        <end position="1302"/>
    </location>
</feature>
<feature type="region of interest" description="Disordered" evidence="2">
    <location>
        <begin position="481"/>
        <end position="516"/>
    </location>
</feature>
<feature type="region of interest" description="Disordered" evidence="2">
    <location>
        <begin position="212"/>
        <end position="290"/>
    </location>
</feature>
<organism evidence="3 4">
    <name type="scientific">Neocucurbitaria cava</name>
    <dbReference type="NCBI Taxonomy" id="798079"/>
    <lineage>
        <taxon>Eukaryota</taxon>
        <taxon>Fungi</taxon>
        <taxon>Dikarya</taxon>
        <taxon>Ascomycota</taxon>
        <taxon>Pezizomycotina</taxon>
        <taxon>Dothideomycetes</taxon>
        <taxon>Pleosporomycetidae</taxon>
        <taxon>Pleosporales</taxon>
        <taxon>Pleosporineae</taxon>
        <taxon>Cucurbitariaceae</taxon>
        <taxon>Neocucurbitaria</taxon>
    </lineage>
</organism>
<feature type="compositionally biased region" description="Polar residues" evidence="2">
    <location>
        <begin position="1468"/>
        <end position="1477"/>
    </location>
</feature>
<feature type="compositionally biased region" description="Basic residues" evidence="2">
    <location>
        <begin position="1577"/>
        <end position="1591"/>
    </location>
</feature>
<feature type="region of interest" description="Disordered" evidence="2">
    <location>
        <begin position="1138"/>
        <end position="1164"/>
    </location>
</feature>
<feature type="compositionally biased region" description="Polar residues" evidence="2">
    <location>
        <begin position="281"/>
        <end position="290"/>
    </location>
</feature>
<feature type="coiled-coil region" evidence="1">
    <location>
        <begin position="884"/>
        <end position="946"/>
    </location>
</feature>
<feature type="compositionally biased region" description="Basic and acidic residues" evidence="2">
    <location>
        <begin position="1002"/>
        <end position="1020"/>
    </location>
</feature>
<proteinExistence type="predicted"/>
<feature type="region of interest" description="Disordered" evidence="2">
    <location>
        <begin position="123"/>
        <end position="142"/>
    </location>
</feature>
<feature type="compositionally biased region" description="Polar residues" evidence="2">
    <location>
        <begin position="1552"/>
        <end position="1571"/>
    </location>
</feature>
<dbReference type="Gene3D" id="1.10.287.1490">
    <property type="match status" value="1"/>
</dbReference>
<feature type="compositionally biased region" description="Polar residues" evidence="2">
    <location>
        <begin position="1485"/>
        <end position="1504"/>
    </location>
</feature>
<sequence>MADPPPKGRKPTKRLKPSRLRNEIRPESTDDERDPQRLTIQVPHSDTIIPETQLGQTEGSDHRSDYGDDMLLSPNSAAVLKRNAVKKAIGPSVSAPCAITLLTKEALGLGNTSQPSPSFSFSFGHARKSQSKTTPTEGVESVRTASQAKAVDAAVGDPEGQAIDATNNAASSVAHSSRSTLEVIHPACSNTDSLQSAYTLPFPPHVAFTGYGSPQAGDKGSEFLEGGVDTSPSVQPSTRAATTTKNIRTVKKGKSRKRAHVSEPQGGPWPPRSQHDLGYRNRTSNDPNVNCVSTMPTNSHESSRPEAQDIQEHDPVAGCFQASSAVRAYYDDMQSQQNYAGHIIEDTNSRRELVTSKTLDDVAQMATPNQREGSSQCVLSALPENVSVTPAEQPESIVSHQPSELYLEHSAGVTSGTPAHILPEGHSLLSSREGNPVSGPQNMRNALEVESMSAGQSPRQVTDTSLLQELVPQRKDAEAVLHNTTNRSGSHRVSKTRKKLQPTNHSQPRRTPTVAMSSSIDRALEGLRVALLAEQFRNQHEDTTKLQHHEETVSMLRDLVSLQSDAIADWKSRHHDLDSAVVRMNANSKANQDYIAGLQKDYEELKQFAASFHDQSKQTLREKVAEIETEKESLRRDLEVTVDVLSKSQENMKATTEDFYVRLNVSEAKRKYLVEDLKRQTALYEEERKKRDNLEKQLVLSIQSTQHQLAKTSTALFGRLETIRSSIDEISAEHTRDMGIKECLKALENIQNTRVLTMKEFQKAEGMLRFVHERIDAGLEGFSEVLRSKQLQSEDTQAIARDQMQKLRTEVLKYEEVVAENRKVCESNVVLTMQLEAQQHHSRDLAERIKALQKSETDLALRSTQLERELSDLKDLTHSRKPESVELERKLDDLRQQLIRMEHELAATNSQVEQTEGHRQELEQEAAKYKAKYESAKEKLRETDAMTKQEVSLDQFDMMYRITNHYQTKNAADLRANILEDCQKSMRELESNRKNEIHHLTIERDEKENELKEQHKELSTAKEQLQTLRKTIKNHESELDKTRKEKTEIQAELENAQRKAEISSSKLTEAADLKEQVRQKTEQLESRTHDLAGLRRAYADLNSSVTDLQNSDVTLRSQLSQYVSTIDALRRENDRISEAQQNAQTTVRSAQNEKSALKKDNKDLSSLLEQARSDGTKMKSTQETFLVERDSLQQQLAEYRVAKDLNEAETRRIQAEAADEKRMCDAQCADLENLSLRLKESDTMLKEAEARLRLLDAEYHSKIESDGKAMENKIQLLHEEYDKKLRDVQTQTASIRQQQMTRSLALDEPSTRSSQSIHTGSNRRRVTRQNHSVLNVHGSSNTPHYHLMGTTNTIEREVPAIQGGESEFSFSLFEEESQRNRALDDFIDDHDLSIVDPAAEAIDETQEMGVLSIEDLAKQTRQTPQHETNSQNSSLTDLSTISSEEMSQMQMDVQHLSPSLLRGRDHGSSTYEISQESGGDAWQHAGSSSSQSHNRPKSKANTASRIMPPPETSSPQVMRHNQALDPHVLTTGDLAQQPRGIRDRSSPVLINPGTTAKHTYGNSGSQFLGSSDDNHSPRRKLDKSPARKRKPSISQTEQDKARKKQRTSVPAYPLGRSSGSRGGSIRSHALESGSKMPLDLSYPPDSTTSASRSPTKASSSSRLSPSSSRVSHANATYQPRQQELSPSQALTDGRTRRSSSRFKNSSGESTAFSIPWRANPPVIGQRNDRAAKDRFDHELRRRK</sequence>
<feature type="region of interest" description="Disordered" evidence="2">
    <location>
        <begin position="1531"/>
        <end position="1743"/>
    </location>
</feature>
<feature type="region of interest" description="Disordered" evidence="2">
    <location>
        <begin position="1459"/>
        <end position="1518"/>
    </location>
</feature>
<dbReference type="EMBL" id="JAPEUY010000001">
    <property type="protein sequence ID" value="KAJ4378000.1"/>
    <property type="molecule type" value="Genomic_DNA"/>
</dbReference>
<keyword evidence="4" id="KW-1185">Reference proteome</keyword>
<evidence type="ECO:0000256" key="1">
    <source>
        <dbReference type="SAM" id="Coils"/>
    </source>
</evidence>
<feature type="compositionally biased region" description="Polar residues" evidence="2">
    <location>
        <begin position="428"/>
        <end position="442"/>
    </location>
</feature>
<feature type="compositionally biased region" description="Polar residues" evidence="2">
    <location>
        <begin position="1701"/>
        <end position="1712"/>
    </location>
</feature>
<dbReference type="OrthoDB" id="3798058at2759"/>
<evidence type="ECO:0000256" key="2">
    <source>
        <dbReference type="SAM" id="MobiDB-lite"/>
    </source>
</evidence>
<feature type="compositionally biased region" description="Polar residues" evidence="2">
    <location>
        <begin position="1673"/>
        <end position="1690"/>
    </location>
</feature>
<feature type="region of interest" description="Disordered" evidence="2">
    <location>
        <begin position="1002"/>
        <end position="1025"/>
    </location>
</feature>
<feature type="compositionally biased region" description="Basic residues" evidence="2">
    <location>
        <begin position="248"/>
        <end position="259"/>
    </location>
</feature>
<feature type="compositionally biased region" description="Basic residues" evidence="2">
    <location>
        <begin position="489"/>
        <end position="500"/>
    </location>
</feature>
<feature type="region of interest" description="Disordered" evidence="2">
    <location>
        <begin position="416"/>
        <end position="442"/>
    </location>
</feature>
<feature type="region of interest" description="Disordered" evidence="2">
    <location>
        <begin position="1"/>
        <end position="70"/>
    </location>
</feature>
<evidence type="ECO:0000313" key="4">
    <source>
        <dbReference type="Proteomes" id="UP001140560"/>
    </source>
</evidence>
<protein>
    <submittedName>
        <fullName evidence="3">Uncharacterized protein</fullName>
    </submittedName>
</protein>
<feature type="compositionally biased region" description="Low complexity" evidence="2">
    <location>
        <begin position="1646"/>
        <end position="1671"/>
    </location>
</feature>
<accession>A0A9W8YK67</accession>
<reference evidence="3" key="1">
    <citation type="submission" date="2022-10" db="EMBL/GenBank/DDBJ databases">
        <title>Tapping the CABI collections for fungal endophytes: first genome assemblies for Collariella, Neodidymelliopsis, Ascochyta clinopodiicola, Didymella pomorum, Didymosphaeria variabile, Neocosmospora piperis and Neocucurbitaria cava.</title>
        <authorList>
            <person name="Hill R."/>
        </authorList>
    </citation>
    <scope>NUCLEOTIDE SEQUENCE</scope>
    <source>
        <strain evidence="3">IMI 356814</strain>
    </source>
</reference>
<dbReference type="PANTHER" id="PTHR23159">
    <property type="entry name" value="CENTROSOMAL PROTEIN 2"/>
    <property type="match status" value="1"/>
</dbReference>
<feature type="compositionally biased region" description="Basic residues" evidence="2">
    <location>
        <begin position="7"/>
        <end position="19"/>
    </location>
</feature>
<comment type="caution">
    <text evidence="3">The sequence shown here is derived from an EMBL/GenBank/DDBJ whole genome shotgun (WGS) entry which is preliminary data.</text>
</comment>
<feature type="compositionally biased region" description="Polar residues" evidence="2">
    <location>
        <begin position="230"/>
        <end position="247"/>
    </location>
</feature>
<feature type="compositionally biased region" description="Polar residues" evidence="2">
    <location>
        <begin position="1311"/>
        <end position="1320"/>
    </location>
</feature>
<dbReference type="Proteomes" id="UP001140560">
    <property type="component" value="Unassembled WGS sequence"/>
</dbReference>
<gene>
    <name evidence="3" type="ORF">N0V83_000830</name>
</gene>
<keyword evidence="1" id="KW-0175">Coiled coil</keyword>